<dbReference type="Gene3D" id="3.10.450.50">
    <property type="match status" value="1"/>
</dbReference>
<dbReference type="SUPFAM" id="SSF54427">
    <property type="entry name" value="NTF2-like"/>
    <property type="match status" value="1"/>
</dbReference>
<proteinExistence type="predicted"/>
<name>A0A1B4FGE9_9BURK</name>
<protein>
    <submittedName>
        <fullName evidence="1">Polyketide cyclase</fullName>
    </submittedName>
</protein>
<gene>
    <name evidence="1" type="ORF">WS70_13895</name>
</gene>
<dbReference type="AlphaFoldDB" id="A0A1B4FGE9"/>
<dbReference type="InterPro" id="IPR032710">
    <property type="entry name" value="NTF2-like_dom_sf"/>
</dbReference>
<reference evidence="1 2" key="1">
    <citation type="submission" date="2015-12" db="EMBL/GenBank/DDBJ databases">
        <title>Diversity of Burkholderia near neighbor genomes.</title>
        <authorList>
            <person name="Sahl J."/>
            <person name="Wagner D."/>
            <person name="Keim P."/>
        </authorList>
    </citation>
    <scope>NUCLEOTIDE SEQUENCE [LARGE SCALE GENOMIC DNA]</scope>
    <source>
        <strain evidence="1 2">BDU6</strain>
    </source>
</reference>
<dbReference type="InterPro" id="IPR016918">
    <property type="entry name" value="UCP029394"/>
</dbReference>
<dbReference type="EMBL" id="CP013386">
    <property type="protein sequence ID" value="AOJ02786.1"/>
    <property type="molecule type" value="Genomic_DNA"/>
</dbReference>
<organism evidence="1 2">
    <name type="scientific">Burkholderia mayonis</name>
    <dbReference type="NCBI Taxonomy" id="1385591"/>
    <lineage>
        <taxon>Bacteria</taxon>
        <taxon>Pseudomonadati</taxon>
        <taxon>Pseudomonadota</taxon>
        <taxon>Betaproteobacteria</taxon>
        <taxon>Burkholderiales</taxon>
        <taxon>Burkholderiaceae</taxon>
        <taxon>Burkholderia</taxon>
        <taxon>pseudomallei group</taxon>
    </lineage>
</organism>
<evidence type="ECO:0000313" key="1">
    <source>
        <dbReference type="EMBL" id="AOJ02786.1"/>
    </source>
</evidence>
<dbReference type="RefSeq" id="WP_059470410.1">
    <property type="nucleotide sequence ID" value="NZ_CP013386.1"/>
</dbReference>
<dbReference type="Proteomes" id="UP000062519">
    <property type="component" value="Chromosome 1"/>
</dbReference>
<dbReference type="KEGG" id="buu:WS70_13895"/>
<sequence>MQAHQPYFDEIVAGCDAIGDWLSGDVSGPAALDALMARFAPCFTMIGTDGNVYDHAATHALFARLHGRKPGLKITFAEMRALAADSALGVVSYCEFQTDATGTLPTRRSTAVFERDPQTGAVRWTHLQETFRAA</sequence>
<accession>A0A1B4FGE9</accession>
<keyword evidence="2" id="KW-1185">Reference proteome</keyword>
<dbReference type="PIRSF" id="PIRSF029394">
    <property type="entry name" value="UCP029394"/>
    <property type="match status" value="1"/>
</dbReference>
<evidence type="ECO:0000313" key="2">
    <source>
        <dbReference type="Proteomes" id="UP000062519"/>
    </source>
</evidence>